<dbReference type="OrthoDB" id="951325at2"/>
<dbReference type="EMBL" id="VCEJ01000004">
    <property type="protein sequence ID" value="TLV00305.1"/>
    <property type="molecule type" value="Genomic_DNA"/>
</dbReference>
<sequence length="195" mass="21516">MKNLVLSIAYLFLSFTLFCCNDANNPQPVSAQGAQVMSEAQSGPLTSAMQVSNPITDRPRPGSKFEWQLATTATLPYLKGMKLTAPFAIVEEAQGDISWGNYVGCYTELKAWTMPFAELGIVDVKTITPESLKTLTYYLGTVSTAPANSTFWKNELPNGAVLAYKDAKGKMTLVRIKGTSPLVMEIYKEHYYTIY</sequence>
<dbReference type="RefSeq" id="WP_138365685.1">
    <property type="nucleotide sequence ID" value="NZ_VCEJ01000004.1"/>
</dbReference>
<name>A0A5R9KVX1_9BACT</name>
<feature type="signal peptide" evidence="1">
    <location>
        <begin position="1"/>
        <end position="19"/>
    </location>
</feature>
<protein>
    <submittedName>
        <fullName evidence="2">Uncharacterized protein</fullName>
    </submittedName>
</protein>
<evidence type="ECO:0000256" key="1">
    <source>
        <dbReference type="SAM" id="SignalP"/>
    </source>
</evidence>
<keyword evidence="3" id="KW-1185">Reference proteome</keyword>
<reference evidence="2 3" key="1">
    <citation type="submission" date="2019-05" db="EMBL/GenBank/DDBJ databases">
        <authorList>
            <person name="Qu J.-H."/>
        </authorList>
    </citation>
    <scope>NUCLEOTIDE SEQUENCE [LARGE SCALE GENOMIC DNA]</scope>
    <source>
        <strain evidence="2 3">T17</strain>
    </source>
</reference>
<organism evidence="2 3">
    <name type="scientific">Dyadobacter luticola</name>
    <dbReference type="NCBI Taxonomy" id="1979387"/>
    <lineage>
        <taxon>Bacteria</taxon>
        <taxon>Pseudomonadati</taxon>
        <taxon>Bacteroidota</taxon>
        <taxon>Cytophagia</taxon>
        <taxon>Cytophagales</taxon>
        <taxon>Spirosomataceae</taxon>
        <taxon>Dyadobacter</taxon>
    </lineage>
</organism>
<dbReference type="Proteomes" id="UP000306402">
    <property type="component" value="Unassembled WGS sequence"/>
</dbReference>
<evidence type="ECO:0000313" key="3">
    <source>
        <dbReference type="Proteomes" id="UP000306402"/>
    </source>
</evidence>
<keyword evidence="1" id="KW-0732">Signal</keyword>
<accession>A0A5R9KVX1</accession>
<evidence type="ECO:0000313" key="2">
    <source>
        <dbReference type="EMBL" id="TLV00305.1"/>
    </source>
</evidence>
<dbReference type="AlphaFoldDB" id="A0A5R9KVX1"/>
<comment type="caution">
    <text evidence="2">The sequence shown here is derived from an EMBL/GenBank/DDBJ whole genome shotgun (WGS) entry which is preliminary data.</text>
</comment>
<gene>
    <name evidence="2" type="ORF">FEN17_12445</name>
</gene>
<proteinExistence type="predicted"/>
<feature type="chain" id="PRO_5024432699" evidence="1">
    <location>
        <begin position="20"/>
        <end position="195"/>
    </location>
</feature>